<accession>A0AAD7Z6N2</accession>
<evidence type="ECO:0000313" key="1">
    <source>
        <dbReference type="EMBL" id="KAJ9574448.1"/>
    </source>
</evidence>
<gene>
    <name evidence="1" type="ORF">L9F63_008374</name>
</gene>
<feature type="non-terminal residue" evidence="1">
    <location>
        <position position="1"/>
    </location>
</feature>
<dbReference type="AlphaFoldDB" id="A0AAD7Z6N2"/>
<dbReference type="EMBL" id="JASPKZ010010287">
    <property type="protein sequence ID" value="KAJ9574448.1"/>
    <property type="molecule type" value="Genomic_DNA"/>
</dbReference>
<evidence type="ECO:0000313" key="2">
    <source>
        <dbReference type="Proteomes" id="UP001233999"/>
    </source>
</evidence>
<protein>
    <submittedName>
        <fullName evidence="1">Uncharacterized protein</fullName>
    </submittedName>
</protein>
<sequence>SVCAEGSAGGRTDHVTLLISLMSFKRERCNTRVFEFNLVSTFQVNRPTPFFKFAGSN</sequence>
<feature type="non-terminal residue" evidence="1">
    <location>
        <position position="57"/>
    </location>
</feature>
<reference evidence="1" key="1">
    <citation type="journal article" date="2023" name="IScience">
        <title>Live-bearing cockroach genome reveals convergent evolutionary mechanisms linked to viviparity in insects and beyond.</title>
        <authorList>
            <person name="Fouks B."/>
            <person name="Harrison M.C."/>
            <person name="Mikhailova A.A."/>
            <person name="Marchal E."/>
            <person name="English S."/>
            <person name="Carruthers M."/>
            <person name="Jennings E.C."/>
            <person name="Chiamaka E.L."/>
            <person name="Frigard R.A."/>
            <person name="Pippel M."/>
            <person name="Attardo G.M."/>
            <person name="Benoit J.B."/>
            <person name="Bornberg-Bauer E."/>
            <person name="Tobe S.S."/>
        </authorList>
    </citation>
    <scope>NUCLEOTIDE SEQUENCE</scope>
    <source>
        <strain evidence="1">Stay&amp;Tobe</strain>
    </source>
</reference>
<keyword evidence="2" id="KW-1185">Reference proteome</keyword>
<proteinExistence type="predicted"/>
<reference evidence="1" key="2">
    <citation type="submission" date="2023-05" db="EMBL/GenBank/DDBJ databases">
        <authorList>
            <person name="Fouks B."/>
        </authorList>
    </citation>
    <scope>NUCLEOTIDE SEQUENCE</scope>
    <source>
        <strain evidence="1">Stay&amp;Tobe</strain>
        <tissue evidence="1">Testes</tissue>
    </source>
</reference>
<dbReference type="Proteomes" id="UP001233999">
    <property type="component" value="Unassembled WGS sequence"/>
</dbReference>
<comment type="caution">
    <text evidence="1">The sequence shown here is derived from an EMBL/GenBank/DDBJ whole genome shotgun (WGS) entry which is preliminary data.</text>
</comment>
<organism evidence="1 2">
    <name type="scientific">Diploptera punctata</name>
    <name type="common">Pacific beetle cockroach</name>
    <dbReference type="NCBI Taxonomy" id="6984"/>
    <lineage>
        <taxon>Eukaryota</taxon>
        <taxon>Metazoa</taxon>
        <taxon>Ecdysozoa</taxon>
        <taxon>Arthropoda</taxon>
        <taxon>Hexapoda</taxon>
        <taxon>Insecta</taxon>
        <taxon>Pterygota</taxon>
        <taxon>Neoptera</taxon>
        <taxon>Polyneoptera</taxon>
        <taxon>Dictyoptera</taxon>
        <taxon>Blattodea</taxon>
        <taxon>Blaberoidea</taxon>
        <taxon>Blaberidae</taxon>
        <taxon>Diplopterinae</taxon>
        <taxon>Diploptera</taxon>
    </lineage>
</organism>
<name>A0AAD7Z6N2_DIPPU</name>